<keyword evidence="11" id="KW-1185">Reference proteome</keyword>
<feature type="transmembrane region" description="Helical" evidence="9">
    <location>
        <begin position="5"/>
        <end position="26"/>
    </location>
</feature>
<dbReference type="AlphaFoldDB" id="A0A935C911"/>
<dbReference type="EMBL" id="JAEQBW010000005">
    <property type="protein sequence ID" value="MBK6265795.1"/>
    <property type="molecule type" value="Genomic_DNA"/>
</dbReference>
<feature type="transmembrane region" description="Helical" evidence="9">
    <location>
        <begin position="299"/>
        <end position="318"/>
    </location>
</feature>
<evidence type="ECO:0000256" key="3">
    <source>
        <dbReference type="ARBA" id="ARBA00022448"/>
    </source>
</evidence>
<keyword evidence="6 9" id="KW-1133">Transmembrane helix</keyword>
<feature type="transmembrane region" description="Helical" evidence="9">
    <location>
        <begin position="65"/>
        <end position="83"/>
    </location>
</feature>
<accession>A0A935C911</accession>
<protein>
    <submittedName>
        <fullName evidence="10">AI-2E family transporter</fullName>
    </submittedName>
</protein>
<feature type="transmembrane region" description="Helical" evidence="9">
    <location>
        <begin position="264"/>
        <end position="292"/>
    </location>
</feature>
<feature type="transmembrane region" description="Helical" evidence="9">
    <location>
        <begin position="235"/>
        <end position="258"/>
    </location>
</feature>
<evidence type="ECO:0000256" key="8">
    <source>
        <dbReference type="SAM" id="MobiDB-lite"/>
    </source>
</evidence>
<evidence type="ECO:0000313" key="11">
    <source>
        <dbReference type="Proteomes" id="UP000611723"/>
    </source>
</evidence>
<feature type="region of interest" description="Disordered" evidence="8">
    <location>
        <begin position="121"/>
        <end position="167"/>
    </location>
</feature>
<organism evidence="10 11">
    <name type="scientific">Marivirga aurantiaca</name>
    <dbReference type="NCBI Taxonomy" id="2802615"/>
    <lineage>
        <taxon>Bacteria</taxon>
        <taxon>Pseudomonadati</taxon>
        <taxon>Bacteroidota</taxon>
        <taxon>Cytophagia</taxon>
        <taxon>Cytophagales</taxon>
        <taxon>Marivirgaceae</taxon>
        <taxon>Marivirga</taxon>
    </lineage>
</organism>
<dbReference type="RefSeq" id="WP_201431474.1">
    <property type="nucleotide sequence ID" value="NZ_JAEQBW010000005.1"/>
</dbReference>
<dbReference type="PANTHER" id="PTHR21716">
    <property type="entry name" value="TRANSMEMBRANE PROTEIN"/>
    <property type="match status" value="1"/>
</dbReference>
<feature type="transmembrane region" description="Helical" evidence="9">
    <location>
        <begin position="32"/>
        <end position="53"/>
    </location>
</feature>
<evidence type="ECO:0000256" key="5">
    <source>
        <dbReference type="ARBA" id="ARBA00022692"/>
    </source>
</evidence>
<comment type="caution">
    <text evidence="10">The sequence shown here is derived from an EMBL/GenBank/DDBJ whole genome shotgun (WGS) entry which is preliminary data.</text>
</comment>
<reference evidence="10" key="1">
    <citation type="submission" date="2021-01" db="EMBL/GenBank/DDBJ databases">
        <title>Marivirga aurantiaca sp. nov., isolated from intertidal surface sediments.</title>
        <authorList>
            <person name="Zhang M."/>
        </authorList>
    </citation>
    <scope>NUCLEOTIDE SEQUENCE</scope>
    <source>
        <strain evidence="10">S37H4</strain>
    </source>
</reference>
<sequence length="403" mass="44708">MNNKLLKFLLILFLLIGIFYLFFLGMDRAKEILAPIFLAIILSMMLVPVANFLEKKGMSKGWSVFFSDMIFVLFIAGTLWAVGVEVKRVSGQWSSIEERLSTQFDQLESFVETNTGFSIENPFEKSGSQQENGNQESGQQDNQQSNNENTQPGTGQEKKDDSGGMDSSVKNQLGTVVTSIFSSLGNLLLIAVYIFFMLLYREKFRNATLKFIPENQQEEGKEILTKIVKQARQFLIGKVILVLALTIIYSIGFVISGMESPFTIAFLAAVLSLVPYIGPLVGGIIAIAVAYITTGELNAVWIVFATYVLAQFIESYLVEPFLVGNRIKVNPLFTIIAIIIGAAVWGVIGMIVFLPLFSFIKSIADHVPMLHPLAYVIGNEDSGDGEGMESKLAKKVKGWFKRK</sequence>
<gene>
    <name evidence="10" type="ORF">JKA74_12190</name>
</gene>
<proteinExistence type="inferred from homology"/>
<feature type="compositionally biased region" description="Low complexity" evidence="8">
    <location>
        <begin position="126"/>
        <end position="149"/>
    </location>
</feature>
<evidence type="ECO:0000256" key="1">
    <source>
        <dbReference type="ARBA" id="ARBA00004651"/>
    </source>
</evidence>
<evidence type="ECO:0000256" key="6">
    <source>
        <dbReference type="ARBA" id="ARBA00022989"/>
    </source>
</evidence>
<feature type="transmembrane region" description="Helical" evidence="9">
    <location>
        <begin position="333"/>
        <end position="360"/>
    </location>
</feature>
<dbReference type="Pfam" id="PF01594">
    <property type="entry name" value="AI-2E_transport"/>
    <property type="match status" value="1"/>
</dbReference>
<evidence type="ECO:0000256" key="4">
    <source>
        <dbReference type="ARBA" id="ARBA00022475"/>
    </source>
</evidence>
<dbReference type="PANTHER" id="PTHR21716:SF53">
    <property type="entry name" value="PERMEASE PERM-RELATED"/>
    <property type="match status" value="1"/>
</dbReference>
<name>A0A935C911_9BACT</name>
<keyword evidence="3" id="KW-0813">Transport</keyword>
<feature type="transmembrane region" description="Helical" evidence="9">
    <location>
        <begin position="180"/>
        <end position="200"/>
    </location>
</feature>
<evidence type="ECO:0000256" key="9">
    <source>
        <dbReference type="SAM" id="Phobius"/>
    </source>
</evidence>
<dbReference type="Proteomes" id="UP000611723">
    <property type="component" value="Unassembled WGS sequence"/>
</dbReference>
<evidence type="ECO:0000256" key="2">
    <source>
        <dbReference type="ARBA" id="ARBA00009773"/>
    </source>
</evidence>
<keyword evidence="5 9" id="KW-0812">Transmembrane</keyword>
<comment type="similarity">
    <text evidence="2">Belongs to the autoinducer-2 exporter (AI-2E) (TC 2.A.86) family.</text>
</comment>
<keyword evidence="4" id="KW-1003">Cell membrane</keyword>
<keyword evidence="7 9" id="KW-0472">Membrane</keyword>
<comment type="subcellular location">
    <subcellularLocation>
        <location evidence="1">Cell membrane</location>
        <topology evidence="1">Multi-pass membrane protein</topology>
    </subcellularLocation>
</comment>
<dbReference type="GO" id="GO:0005886">
    <property type="term" value="C:plasma membrane"/>
    <property type="evidence" value="ECO:0007669"/>
    <property type="project" value="UniProtKB-SubCell"/>
</dbReference>
<dbReference type="InterPro" id="IPR002549">
    <property type="entry name" value="AI-2E-like"/>
</dbReference>
<evidence type="ECO:0000256" key="7">
    <source>
        <dbReference type="ARBA" id="ARBA00023136"/>
    </source>
</evidence>
<evidence type="ECO:0000313" key="10">
    <source>
        <dbReference type="EMBL" id="MBK6265795.1"/>
    </source>
</evidence>